<sequence>MIEKDMDKFIELFDENVIFEFPFAPKGYTLKLEGKSALYKYVKEIPNKIELSKFKEPTFHLTLNPNVIIIEFGIEEGQAIITGKPYLQSYISVIETKENKIVHYKDYWNPVVALAALGDESSFLEVYKAQQQ</sequence>
<dbReference type="EMBL" id="RQPI01000001">
    <property type="protein sequence ID" value="RQW13352.1"/>
    <property type="molecule type" value="Genomic_DNA"/>
</dbReference>
<gene>
    <name evidence="1" type="ORF">EH198_02660</name>
</gene>
<name>A0A3N9Q3N3_9BACL</name>
<dbReference type="RefSeq" id="WP_124694499.1">
    <property type="nucleotide sequence ID" value="NZ_JBHUFE010000016.1"/>
</dbReference>
<dbReference type="Proteomes" id="UP000282529">
    <property type="component" value="Unassembled WGS sequence"/>
</dbReference>
<reference evidence="1 2" key="1">
    <citation type="submission" date="2018-11" db="EMBL/GenBank/DDBJ databases">
        <title>Genome sequence of strain 7197.</title>
        <authorList>
            <person name="Gao J."/>
            <person name="Sun J."/>
        </authorList>
    </citation>
    <scope>NUCLEOTIDE SEQUENCE [LARGE SCALE GENOMIC DNA]</scope>
    <source>
        <strain evidence="1 2">7197</strain>
    </source>
</reference>
<accession>A0A3N9Q3N3</accession>
<evidence type="ECO:0000313" key="2">
    <source>
        <dbReference type="Proteomes" id="UP000282529"/>
    </source>
</evidence>
<dbReference type="AlphaFoldDB" id="A0A3N9Q3N3"/>
<proteinExistence type="predicted"/>
<dbReference type="SUPFAM" id="SSF54427">
    <property type="entry name" value="NTF2-like"/>
    <property type="match status" value="1"/>
</dbReference>
<dbReference type="Gene3D" id="3.10.450.50">
    <property type="match status" value="1"/>
</dbReference>
<dbReference type="InterPro" id="IPR032710">
    <property type="entry name" value="NTF2-like_dom_sf"/>
</dbReference>
<keyword evidence="2" id="KW-1185">Reference proteome</keyword>
<dbReference type="OrthoDB" id="2083380at2"/>
<evidence type="ECO:0000313" key="1">
    <source>
        <dbReference type="EMBL" id="RQW13352.1"/>
    </source>
</evidence>
<protein>
    <submittedName>
        <fullName evidence="1">Nuclear transport factor 2 family protein</fullName>
    </submittedName>
</protein>
<organism evidence="1 2">
    <name type="scientific">Paenibacillus rhizophilus</name>
    <dbReference type="NCBI Taxonomy" id="1850366"/>
    <lineage>
        <taxon>Bacteria</taxon>
        <taxon>Bacillati</taxon>
        <taxon>Bacillota</taxon>
        <taxon>Bacilli</taxon>
        <taxon>Bacillales</taxon>
        <taxon>Paenibacillaceae</taxon>
        <taxon>Paenibacillus</taxon>
    </lineage>
</organism>
<comment type="caution">
    <text evidence="1">The sequence shown here is derived from an EMBL/GenBank/DDBJ whole genome shotgun (WGS) entry which is preliminary data.</text>
</comment>